<name>A0A915PTX8_9BILA</name>
<proteinExistence type="predicted"/>
<dbReference type="WBParaSite" id="sdigi.contig253.g6719.t1">
    <property type="protein sequence ID" value="sdigi.contig253.g6719.t1"/>
    <property type="gene ID" value="sdigi.contig253.g6719"/>
</dbReference>
<organism evidence="1 2">
    <name type="scientific">Setaria digitata</name>
    <dbReference type="NCBI Taxonomy" id="48799"/>
    <lineage>
        <taxon>Eukaryota</taxon>
        <taxon>Metazoa</taxon>
        <taxon>Ecdysozoa</taxon>
        <taxon>Nematoda</taxon>
        <taxon>Chromadorea</taxon>
        <taxon>Rhabditida</taxon>
        <taxon>Spirurina</taxon>
        <taxon>Spiruromorpha</taxon>
        <taxon>Filarioidea</taxon>
        <taxon>Setariidae</taxon>
        <taxon>Setaria</taxon>
    </lineage>
</organism>
<sequence length="76" mass="8403">MTSVTVAASTTTTTTTNSSVMKCQDCNAPFTRCDEFESYAGGDRSVTQGVSSENNGDVKRKNCWWWCRDCMATLCR</sequence>
<dbReference type="AlphaFoldDB" id="A0A915PTX8"/>
<protein>
    <submittedName>
        <fullName evidence="2">Uncharacterized protein</fullName>
    </submittedName>
</protein>
<accession>A0A915PTX8</accession>
<keyword evidence="1" id="KW-1185">Reference proteome</keyword>
<evidence type="ECO:0000313" key="2">
    <source>
        <dbReference type="WBParaSite" id="sdigi.contig253.g6719.t1"/>
    </source>
</evidence>
<evidence type="ECO:0000313" key="1">
    <source>
        <dbReference type="Proteomes" id="UP000887581"/>
    </source>
</evidence>
<reference evidence="2" key="1">
    <citation type="submission" date="2022-11" db="UniProtKB">
        <authorList>
            <consortium name="WormBaseParasite"/>
        </authorList>
    </citation>
    <scope>IDENTIFICATION</scope>
</reference>
<dbReference type="Proteomes" id="UP000887581">
    <property type="component" value="Unplaced"/>
</dbReference>